<dbReference type="Proteomes" id="UP001295423">
    <property type="component" value="Unassembled WGS sequence"/>
</dbReference>
<gene>
    <name evidence="2" type="ORF">CYCCA115_LOCUS4505</name>
</gene>
<accession>A0AAD2CSX0</accession>
<feature type="compositionally biased region" description="Acidic residues" evidence="1">
    <location>
        <begin position="449"/>
        <end position="465"/>
    </location>
</feature>
<feature type="compositionally biased region" description="Gly residues" evidence="1">
    <location>
        <begin position="486"/>
        <end position="496"/>
    </location>
</feature>
<name>A0AAD2CSX0_9STRA</name>
<feature type="region of interest" description="Disordered" evidence="1">
    <location>
        <begin position="559"/>
        <end position="622"/>
    </location>
</feature>
<reference evidence="2" key="1">
    <citation type="submission" date="2023-08" db="EMBL/GenBank/DDBJ databases">
        <authorList>
            <person name="Audoor S."/>
            <person name="Bilcke G."/>
        </authorList>
    </citation>
    <scope>NUCLEOTIDE SEQUENCE</scope>
</reference>
<comment type="caution">
    <text evidence="2">The sequence shown here is derived from an EMBL/GenBank/DDBJ whole genome shotgun (WGS) entry which is preliminary data.</text>
</comment>
<evidence type="ECO:0000313" key="3">
    <source>
        <dbReference type="Proteomes" id="UP001295423"/>
    </source>
</evidence>
<feature type="region of interest" description="Disordered" evidence="1">
    <location>
        <begin position="415"/>
        <end position="536"/>
    </location>
</feature>
<organism evidence="2 3">
    <name type="scientific">Cylindrotheca closterium</name>
    <dbReference type="NCBI Taxonomy" id="2856"/>
    <lineage>
        <taxon>Eukaryota</taxon>
        <taxon>Sar</taxon>
        <taxon>Stramenopiles</taxon>
        <taxon>Ochrophyta</taxon>
        <taxon>Bacillariophyta</taxon>
        <taxon>Bacillariophyceae</taxon>
        <taxon>Bacillariophycidae</taxon>
        <taxon>Bacillariales</taxon>
        <taxon>Bacillariaceae</taxon>
        <taxon>Cylindrotheca</taxon>
    </lineage>
</organism>
<feature type="compositionally biased region" description="Basic residues" evidence="1">
    <location>
        <begin position="610"/>
        <end position="622"/>
    </location>
</feature>
<evidence type="ECO:0000256" key="1">
    <source>
        <dbReference type="SAM" id="MobiDB-lite"/>
    </source>
</evidence>
<dbReference type="EMBL" id="CAKOGP040000446">
    <property type="protein sequence ID" value="CAJ1935168.1"/>
    <property type="molecule type" value="Genomic_DNA"/>
</dbReference>
<evidence type="ECO:0000313" key="2">
    <source>
        <dbReference type="EMBL" id="CAJ1935168.1"/>
    </source>
</evidence>
<dbReference type="AlphaFoldDB" id="A0AAD2CSX0"/>
<feature type="compositionally biased region" description="Gly residues" evidence="1">
    <location>
        <begin position="421"/>
        <end position="438"/>
    </location>
</feature>
<feature type="compositionally biased region" description="Basic and acidic residues" evidence="1">
    <location>
        <begin position="466"/>
        <end position="484"/>
    </location>
</feature>
<keyword evidence="3" id="KW-1185">Reference proteome</keyword>
<feature type="compositionally biased region" description="Acidic residues" evidence="1">
    <location>
        <begin position="575"/>
        <end position="595"/>
    </location>
</feature>
<feature type="compositionally biased region" description="Acidic residues" evidence="1">
    <location>
        <begin position="307"/>
        <end position="355"/>
    </location>
</feature>
<feature type="compositionally biased region" description="Acidic residues" evidence="1">
    <location>
        <begin position="513"/>
        <end position="526"/>
    </location>
</feature>
<protein>
    <submittedName>
        <fullName evidence="2">Uncharacterized protein</fullName>
    </submittedName>
</protein>
<sequence length="622" mass="67246">MGIRKRNAPKAAEQAPLTDVPDELQEKAQEVMKDNLEMMRDIVMKIREDPDFASGIYKDCPRLQHLLDQYPDLRPVFEDPKLVKINFETVYREAGGVLPGDEEKKQGCWKWFVNSPFFKVVKFLLFIKKLMGCIAGGGFALVTGAIMGCCFEDALDELDGDGDGDGDAEGDDYEGMDENKRALNLAADHMEDPEVQENMQRLLDDPDNLEENIENDEELKALRDSNPLCEELMQDPETMKVLVDPDNLRALGECPELIEADFMDPDGFAPDDVEMQNMEGMEGGYDTWDGTGGDFDDFEIDVDEDVELDDDGVDGGDDDLDGDDDGEDGEEEEEEGNWFDDAELEEQEPDEPDNDNDNKGKKAQKKPNRSRAANQADAPEDPGKSKFGGIMASIGAAATDLIAAQIVGSVMGDVDIAEMGDSGGGGGGDLGGLGGDDGIGNAAENATEVVDDDVAGVAEDTVDEVDEKKEGAEEEDDGKKKKDGGAAAGGAAGGAAAGAAVSGKKSKKMRDIEEGEGEEEEEEEEESKTKKRFGGFLDKAKDLAAATATAAKETVAGAVLGDDWGEALVERMEDGGDDDEEDDEEEGSKDGEDDDEKKKKDGDDDSDDKKKKKKFFGRSKKD</sequence>
<feature type="region of interest" description="Disordered" evidence="1">
    <location>
        <begin position="307"/>
        <end position="389"/>
    </location>
</feature>
<proteinExistence type="predicted"/>
<feature type="region of interest" description="Disordered" evidence="1">
    <location>
        <begin position="1"/>
        <end position="20"/>
    </location>
</feature>